<evidence type="ECO:0000256" key="3">
    <source>
        <dbReference type="ARBA" id="ARBA00022475"/>
    </source>
</evidence>
<keyword evidence="10" id="KW-1185">Reference proteome</keyword>
<evidence type="ECO:0000256" key="4">
    <source>
        <dbReference type="ARBA" id="ARBA00022692"/>
    </source>
</evidence>
<dbReference type="RefSeq" id="WP_397718012.1">
    <property type="nucleotide sequence ID" value="NZ_JBIRGN010000010.1"/>
</dbReference>
<sequence>MRHSTDARALPLAARGMPGARSFAAHVLRGQAQVTFLPSTAAGAVFCVALFAAGWEYGLYGLAGTAVGTATARLLGAPGDRVATGLEGFNACLTALCFAVFLGAGHLSTAALALAGCVVVTVVTAAAVNLLAVWDLPSLTLPYCLLASVTTIAAPGFERVWHHGDALAALTRAATGPTSLRPTDLARAFFADFAQIFFMPQWYVGAVLLAGLFVASRRAGAVACLGSAVGIGTAWALGAPAAQIADGTTGYNSVLVALALCGVFLPAQGATLVYATAGAATATAVGSAMPALLAPSGGHTFTWPFVLTTLVFLAAAKSFSRLRTTAPAPSEETAPDVSFPAGHVSGNAPAPQAP</sequence>
<evidence type="ECO:0000256" key="6">
    <source>
        <dbReference type="ARBA" id="ARBA00023136"/>
    </source>
</evidence>
<comment type="caution">
    <text evidence="9">The sequence shown here is derived from an EMBL/GenBank/DDBJ whole genome shotgun (WGS) entry which is preliminary data.</text>
</comment>
<evidence type="ECO:0000313" key="9">
    <source>
        <dbReference type="EMBL" id="MFH8551211.1"/>
    </source>
</evidence>
<comment type="similarity">
    <text evidence="2">Belongs to the urea transporter family.</text>
</comment>
<dbReference type="PANTHER" id="PTHR10464:SF4">
    <property type="entry name" value="UREA TRANSPORTER"/>
    <property type="match status" value="1"/>
</dbReference>
<feature type="transmembrane region" description="Helical" evidence="8">
    <location>
        <begin position="222"/>
        <end position="242"/>
    </location>
</feature>
<feature type="transmembrane region" description="Helical" evidence="8">
    <location>
        <begin position="248"/>
        <end position="265"/>
    </location>
</feature>
<dbReference type="EMBL" id="JBIRGQ010000010">
    <property type="protein sequence ID" value="MFH8551211.1"/>
    <property type="molecule type" value="Genomic_DNA"/>
</dbReference>
<evidence type="ECO:0000313" key="10">
    <source>
        <dbReference type="Proteomes" id="UP001610818"/>
    </source>
</evidence>
<dbReference type="Pfam" id="PF03253">
    <property type="entry name" value="UT"/>
    <property type="match status" value="1"/>
</dbReference>
<evidence type="ECO:0000256" key="1">
    <source>
        <dbReference type="ARBA" id="ARBA00004651"/>
    </source>
</evidence>
<keyword evidence="4 8" id="KW-0812">Transmembrane</keyword>
<feature type="transmembrane region" description="Helical" evidence="8">
    <location>
        <begin position="193"/>
        <end position="215"/>
    </location>
</feature>
<organism evidence="9 10">
    <name type="scientific">Streptomyces longisporoflavus</name>
    <dbReference type="NCBI Taxonomy" id="28044"/>
    <lineage>
        <taxon>Bacteria</taxon>
        <taxon>Bacillati</taxon>
        <taxon>Actinomycetota</taxon>
        <taxon>Actinomycetes</taxon>
        <taxon>Kitasatosporales</taxon>
        <taxon>Streptomycetaceae</taxon>
        <taxon>Streptomyces</taxon>
    </lineage>
</organism>
<evidence type="ECO:0000256" key="8">
    <source>
        <dbReference type="SAM" id="Phobius"/>
    </source>
</evidence>
<comment type="subcellular location">
    <subcellularLocation>
        <location evidence="1">Cell membrane</location>
        <topology evidence="1">Multi-pass membrane protein</topology>
    </subcellularLocation>
</comment>
<gene>
    <name evidence="9" type="ORF">ACH4F9_40110</name>
</gene>
<keyword evidence="3" id="KW-1003">Cell membrane</keyword>
<protein>
    <submittedName>
        <fullName evidence="9">Urea transporter</fullName>
    </submittedName>
</protein>
<evidence type="ECO:0000256" key="7">
    <source>
        <dbReference type="SAM" id="MobiDB-lite"/>
    </source>
</evidence>
<evidence type="ECO:0000256" key="5">
    <source>
        <dbReference type="ARBA" id="ARBA00022989"/>
    </source>
</evidence>
<feature type="region of interest" description="Disordered" evidence="7">
    <location>
        <begin position="325"/>
        <end position="354"/>
    </location>
</feature>
<keyword evidence="5 8" id="KW-1133">Transmembrane helix</keyword>
<name>A0ABW7R1R8_9ACTN</name>
<dbReference type="InterPro" id="IPR029020">
    <property type="entry name" value="Ammonium/urea_transptr"/>
</dbReference>
<proteinExistence type="inferred from homology"/>
<reference evidence="9 10" key="1">
    <citation type="submission" date="2024-10" db="EMBL/GenBank/DDBJ databases">
        <title>The Natural Products Discovery Center: Release of the First 8490 Sequenced Strains for Exploring Actinobacteria Biosynthetic Diversity.</title>
        <authorList>
            <person name="Kalkreuter E."/>
            <person name="Kautsar S.A."/>
            <person name="Yang D."/>
            <person name="Bader C.D."/>
            <person name="Teijaro C.N."/>
            <person name="Fluegel L."/>
            <person name="Davis C.M."/>
            <person name="Simpson J.R."/>
            <person name="Lauterbach L."/>
            <person name="Steele A.D."/>
            <person name="Gui C."/>
            <person name="Meng S."/>
            <person name="Li G."/>
            <person name="Viehrig K."/>
            <person name="Ye F."/>
            <person name="Su P."/>
            <person name="Kiefer A.F."/>
            <person name="Nichols A."/>
            <person name="Cepeda A.J."/>
            <person name="Yan W."/>
            <person name="Fan B."/>
            <person name="Jiang Y."/>
            <person name="Adhikari A."/>
            <person name="Zheng C.-J."/>
            <person name="Schuster L."/>
            <person name="Cowan T.M."/>
            <person name="Smanski M.J."/>
            <person name="Chevrette M.G."/>
            <person name="De Carvalho L.P.S."/>
            <person name="Shen B."/>
        </authorList>
    </citation>
    <scope>NUCLEOTIDE SEQUENCE [LARGE SCALE GENOMIC DNA]</scope>
    <source>
        <strain evidence="9 10">NPDC017990</strain>
    </source>
</reference>
<keyword evidence="6 8" id="KW-0472">Membrane</keyword>
<accession>A0ABW7R1R8</accession>
<dbReference type="Proteomes" id="UP001610818">
    <property type="component" value="Unassembled WGS sequence"/>
</dbReference>
<feature type="transmembrane region" description="Helical" evidence="8">
    <location>
        <begin position="88"/>
        <end position="105"/>
    </location>
</feature>
<feature type="transmembrane region" description="Helical" evidence="8">
    <location>
        <begin position="111"/>
        <end position="132"/>
    </location>
</feature>
<dbReference type="InterPro" id="IPR004937">
    <property type="entry name" value="Urea_transporter"/>
</dbReference>
<feature type="transmembrane region" description="Helical" evidence="8">
    <location>
        <begin position="300"/>
        <end position="316"/>
    </location>
</feature>
<evidence type="ECO:0000256" key="2">
    <source>
        <dbReference type="ARBA" id="ARBA00005914"/>
    </source>
</evidence>
<feature type="transmembrane region" description="Helical" evidence="8">
    <location>
        <begin position="272"/>
        <end position="294"/>
    </location>
</feature>
<dbReference type="Gene3D" id="1.10.3430.10">
    <property type="entry name" value="Ammonium transporter AmtB like domains"/>
    <property type="match status" value="1"/>
</dbReference>
<dbReference type="PANTHER" id="PTHR10464">
    <property type="entry name" value="UREA TRANSPORTER"/>
    <property type="match status" value="1"/>
</dbReference>